<dbReference type="AlphaFoldDB" id="A0A5A7SJT9"/>
<accession>A0A5A7SJT9</accession>
<dbReference type="EMBL" id="SSTE01023063">
    <property type="protein sequence ID" value="KAA0025954.1"/>
    <property type="molecule type" value="Genomic_DNA"/>
</dbReference>
<name>A0A5A7SJT9_CUCMM</name>
<organism evidence="2 3">
    <name type="scientific">Cucumis melo var. makuwa</name>
    <name type="common">Oriental melon</name>
    <dbReference type="NCBI Taxonomy" id="1194695"/>
    <lineage>
        <taxon>Eukaryota</taxon>
        <taxon>Viridiplantae</taxon>
        <taxon>Streptophyta</taxon>
        <taxon>Embryophyta</taxon>
        <taxon>Tracheophyta</taxon>
        <taxon>Spermatophyta</taxon>
        <taxon>Magnoliopsida</taxon>
        <taxon>eudicotyledons</taxon>
        <taxon>Gunneridae</taxon>
        <taxon>Pentapetalae</taxon>
        <taxon>rosids</taxon>
        <taxon>fabids</taxon>
        <taxon>Cucurbitales</taxon>
        <taxon>Cucurbitaceae</taxon>
        <taxon>Benincaseae</taxon>
        <taxon>Cucumis</taxon>
    </lineage>
</organism>
<sequence length="190" mass="22216">MHNTFREFRASLHKYYCKFDDFIEARANPPKRITHENWNMMCDRWETDAWKKKKKGYDVDEVEVFHETNFREKEGWINDKAKDAYLEMKRIIAESTEAGVLTISSAKACEIVLGSRSMQTVNPKSGESLGSNVSSTREKEKNEMAYLKEVNEKLTHELAKWEQRWNDIKKKLDLGAEGEEEEEDNAPSNT</sequence>
<feature type="region of interest" description="Disordered" evidence="1">
    <location>
        <begin position="120"/>
        <end position="139"/>
    </location>
</feature>
<reference evidence="2 3" key="1">
    <citation type="submission" date="2019-08" db="EMBL/GenBank/DDBJ databases">
        <title>Draft genome sequences of two oriental melons (Cucumis melo L. var makuwa).</title>
        <authorList>
            <person name="Kwon S.-Y."/>
        </authorList>
    </citation>
    <scope>NUCLEOTIDE SEQUENCE [LARGE SCALE GENOMIC DNA]</scope>
    <source>
        <strain evidence="3">cv. SW 3</strain>
        <tissue evidence="2">Leaf</tissue>
    </source>
</reference>
<dbReference type="OrthoDB" id="1837530at2759"/>
<evidence type="ECO:0000313" key="2">
    <source>
        <dbReference type="EMBL" id="KAA0025954.1"/>
    </source>
</evidence>
<comment type="caution">
    <text evidence="2">The sequence shown here is derived from an EMBL/GenBank/DDBJ whole genome shotgun (WGS) entry which is preliminary data.</text>
</comment>
<protein>
    <submittedName>
        <fullName evidence="2">Formin-like protein 4 isoform X2</fullName>
    </submittedName>
</protein>
<evidence type="ECO:0000256" key="1">
    <source>
        <dbReference type="SAM" id="MobiDB-lite"/>
    </source>
</evidence>
<proteinExistence type="predicted"/>
<dbReference type="Proteomes" id="UP000321393">
    <property type="component" value="Unassembled WGS sequence"/>
</dbReference>
<evidence type="ECO:0000313" key="3">
    <source>
        <dbReference type="Proteomes" id="UP000321393"/>
    </source>
</evidence>
<gene>
    <name evidence="2" type="ORF">E6C27_scaffold34G002610</name>
</gene>
<feature type="compositionally biased region" description="Polar residues" evidence="1">
    <location>
        <begin position="120"/>
        <end position="135"/>
    </location>
</feature>